<dbReference type="Pfam" id="PF00291">
    <property type="entry name" value="PALP"/>
    <property type="match status" value="1"/>
</dbReference>
<proteinExistence type="predicted"/>
<evidence type="ECO:0000313" key="3">
    <source>
        <dbReference type="Proteomes" id="UP000681967"/>
    </source>
</evidence>
<dbReference type="SUPFAM" id="SSF53686">
    <property type="entry name" value="Tryptophan synthase beta subunit-like PLP-dependent enzymes"/>
    <property type="match status" value="1"/>
</dbReference>
<gene>
    <name evidence="2" type="ORF">BYL167_LOCUS49625</name>
</gene>
<accession>A0A8S3BU77</accession>
<evidence type="ECO:0000313" key="2">
    <source>
        <dbReference type="EMBL" id="CAF4835588.1"/>
    </source>
</evidence>
<feature type="domain" description="Tryptophan synthase beta chain-like PALP" evidence="1">
    <location>
        <begin position="2"/>
        <end position="42"/>
    </location>
</feature>
<reference evidence="2" key="1">
    <citation type="submission" date="2021-02" db="EMBL/GenBank/DDBJ databases">
        <authorList>
            <person name="Nowell W R."/>
        </authorList>
    </citation>
    <scope>NUCLEOTIDE SEQUENCE</scope>
</reference>
<name>A0A8S3BU77_9BILA</name>
<dbReference type="EMBL" id="CAJOBH010148106">
    <property type="protein sequence ID" value="CAF4835588.1"/>
    <property type="molecule type" value="Genomic_DNA"/>
</dbReference>
<protein>
    <recommendedName>
        <fullName evidence="1">Tryptophan synthase beta chain-like PALP domain-containing protein</fullName>
    </recommendedName>
</protein>
<dbReference type="InterPro" id="IPR036052">
    <property type="entry name" value="TrpB-like_PALP_sf"/>
</dbReference>
<dbReference type="AlphaFoldDB" id="A0A8S3BU77"/>
<sequence length="42" mass="4651">MDLYLKKEFLLHTGSFKERGARNTLMTLAPEEKGRGVIAASA</sequence>
<dbReference type="Gene3D" id="3.40.50.1100">
    <property type="match status" value="2"/>
</dbReference>
<dbReference type="InterPro" id="IPR001926">
    <property type="entry name" value="TrpB-like_PALP"/>
</dbReference>
<feature type="non-terminal residue" evidence="2">
    <location>
        <position position="1"/>
    </location>
</feature>
<evidence type="ECO:0000259" key="1">
    <source>
        <dbReference type="Pfam" id="PF00291"/>
    </source>
</evidence>
<comment type="caution">
    <text evidence="2">The sequence shown here is derived from an EMBL/GenBank/DDBJ whole genome shotgun (WGS) entry which is preliminary data.</text>
</comment>
<dbReference type="Proteomes" id="UP000681967">
    <property type="component" value="Unassembled WGS sequence"/>
</dbReference>
<organism evidence="2 3">
    <name type="scientific">Rotaria magnacalcarata</name>
    <dbReference type="NCBI Taxonomy" id="392030"/>
    <lineage>
        <taxon>Eukaryota</taxon>
        <taxon>Metazoa</taxon>
        <taxon>Spiralia</taxon>
        <taxon>Gnathifera</taxon>
        <taxon>Rotifera</taxon>
        <taxon>Eurotatoria</taxon>
        <taxon>Bdelloidea</taxon>
        <taxon>Philodinida</taxon>
        <taxon>Philodinidae</taxon>
        <taxon>Rotaria</taxon>
    </lineage>
</organism>